<reference evidence="2 3" key="1">
    <citation type="submission" date="2019-07" db="EMBL/GenBank/DDBJ databases">
        <title>Whole genome shotgun sequence of Halomonas variabilis NBRC 102410.</title>
        <authorList>
            <person name="Hosoyama A."/>
            <person name="Uohara A."/>
            <person name="Ohji S."/>
            <person name="Ichikawa N."/>
        </authorList>
    </citation>
    <scope>NUCLEOTIDE SEQUENCE [LARGE SCALE GENOMIC DNA]</scope>
    <source>
        <strain evidence="2 3">NBRC 102410</strain>
    </source>
</reference>
<comment type="caution">
    <text evidence="2">The sequence shown here is derived from an EMBL/GenBank/DDBJ whole genome shotgun (WGS) entry which is preliminary data.</text>
</comment>
<gene>
    <name evidence="2" type="ORF">HVA01_33140</name>
</gene>
<evidence type="ECO:0000313" key="2">
    <source>
        <dbReference type="EMBL" id="GEN29668.1"/>
    </source>
</evidence>
<keyword evidence="1" id="KW-0472">Membrane</keyword>
<feature type="transmembrane region" description="Helical" evidence="1">
    <location>
        <begin position="30"/>
        <end position="49"/>
    </location>
</feature>
<evidence type="ECO:0000256" key="1">
    <source>
        <dbReference type="SAM" id="Phobius"/>
    </source>
</evidence>
<dbReference type="RefSeq" id="WP_146876573.1">
    <property type="nucleotide sequence ID" value="NZ_BJXV01000030.1"/>
</dbReference>
<evidence type="ECO:0008006" key="4">
    <source>
        <dbReference type="Google" id="ProtNLM"/>
    </source>
</evidence>
<name>A0A511UVA4_9GAMM</name>
<dbReference type="AlphaFoldDB" id="A0A511UVA4"/>
<dbReference type="EMBL" id="BJXV01000030">
    <property type="protein sequence ID" value="GEN29668.1"/>
    <property type="molecule type" value="Genomic_DNA"/>
</dbReference>
<keyword evidence="3" id="KW-1185">Reference proteome</keyword>
<evidence type="ECO:0000313" key="3">
    <source>
        <dbReference type="Proteomes" id="UP000321303"/>
    </source>
</evidence>
<dbReference type="OrthoDB" id="5781423at2"/>
<keyword evidence="1" id="KW-1133">Transmembrane helix</keyword>
<dbReference type="Proteomes" id="UP000321303">
    <property type="component" value="Unassembled WGS sequence"/>
</dbReference>
<protein>
    <recommendedName>
        <fullName evidence="4">Polysaccharide chain length determinant N-terminal domain-containing protein</fullName>
    </recommendedName>
</protein>
<accession>A0A511UVA4</accession>
<proteinExistence type="predicted"/>
<feature type="transmembrane region" description="Helical" evidence="1">
    <location>
        <begin position="194"/>
        <end position="217"/>
    </location>
</feature>
<keyword evidence="1" id="KW-0812">Transmembrane</keyword>
<organism evidence="2 3">
    <name type="scientific">Halovibrio variabilis</name>
    <dbReference type="NCBI Taxonomy" id="31910"/>
    <lineage>
        <taxon>Bacteria</taxon>
        <taxon>Pseudomonadati</taxon>
        <taxon>Pseudomonadota</taxon>
        <taxon>Gammaproteobacteria</taxon>
        <taxon>Oceanospirillales</taxon>
        <taxon>Halomonadaceae</taxon>
        <taxon>Halovibrio</taxon>
    </lineage>
</organism>
<sequence>MSIEQPPRNTHHDDEITLVDLAKILIHRRWWLLGTFALVVLASAGWVLLQNAEEPSGAERLQYTTQLAVGYKTSIELIEPLVSIEEQLNGAIIPTAKQQNDEFNTLTANIAHNENSNIITLTTEGSVGQRSAVADFHEALIEPIVKRHDRLQRNLGQQRSPLFQGEREVIRVIPSERISLAVETLIQTLPNVKLILVLGILLGGIAGIMAAFFAEFVSRVRESIKKESQNQAKLSELA</sequence>